<dbReference type="VEuPathDB" id="FungiDB:BO72DRAFT_54501"/>
<gene>
    <name evidence="1" type="ORF">BO72DRAFT_54501</name>
</gene>
<accession>A0A8G1RV13</accession>
<dbReference type="GeneID" id="63867844"/>
<dbReference type="Proteomes" id="UP000249789">
    <property type="component" value="Unassembled WGS sequence"/>
</dbReference>
<dbReference type="AlphaFoldDB" id="A0A8G1RV13"/>
<organism evidence="1 2">
    <name type="scientific">Aspergillus fijiensis CBS 313.89</name>
    <dbReference type="NCBI Taxonomy" id="1448319"/>
    <lineage>
        <taxon>Eukaryota</taxon>
        <taxon>Fungi</taxon>
        <taxon>Dikarya</taxon>
        <taxon>Ascomycota</taxon>
        <taxon>Pezizomycotina</taxon>
        <taxon>Eurotiomycetes</taxon>
        <taxon>Eurotiomycetidae</taxon>
        <taxon>Eurotiales</taxon>
        <taxon>Aspergillaceae</taxon>
        <taxon>Aspergillus</taxon>
    </lineage>
</organism>
<keyword evidence="2" id="KW-1185">Reference proteome</keyword>
<evidence type="ECO:0000313" key="1">
    <source>
        <dbReference type="EMBL" id="RAK79212.1"/>
    </source>
</evidence>
<reference evidence="1 2" key="1">
    <citation type="submission" date="2018-02" db="EMBL/GenBank/DDBJ databases">
        <title>The genomes of Aspergillus section Nigri reveals drivers in fungal speciation.</title>
        <authorList>
            <consortium name="DOE Joint Genome Institute"/>
            <person name="Vesth T.C."/>
            <person name="Nybo J."/>
            <person name="Theobald S."/>
            <person name="Brandl J."/>
            <person name="Frisvad J.C."/>
            <person name="Nielsen K.F."/>
            <person name="Lyhne E.K."/>
            <person name="Kogle M.E."/>
            <person name="Kuo A."/>
            <person name="Riley R."/>
            <person name="Clum A."/>
            <person name="Nolan M."/>
            <person name="Lipzen A."/>
            <person name="Salamov A."/>
            <person name="Henrissat B."/>
            <person name="Wiebenga A."/>
            <person name="De vries R.P."/>
            <person name="Grigoriev I.V."/>
            <person name="Mortensen U.H."/>
            <person name="Andersen M.R."/>
            <person name="Baker S.E."/>
        </authorList>
    </citation>
    <scope>NUCLEOTIDE SEQUENCE [LARGE SCALE GENOMIC DNA]</scope>
    <source>
        <strain evidence="1 2">CBS 313.89</strain>
    </source>
</reference>
<dbReference type="EMBL" id="KZ824634">
    <property type="protein sequence ID" value="RAK79212.1"/>
    <property type="molecule type" value="Genomic_DNA"/>
</dbReference>
<protein>
    <submittedName>
        <fullName evidence="1">Uncharacterized protein</fullName>
    </submittedName>
</protein>
<sequence length="173" mass="19210">MHSSIHPLNPSLSLPPSLLSLTLSFSPNFIVRLSDSLEIAPVCLRHFRFSHSSIGSFHHSAGEFGGQKQNHDEWTDLQGIPFLAWWGIVRSINSCESHHPWLTDKIHAPVGCLHSDSFPQMFRDMLLIQGTVPPSLPPHQQKATTYAAGLAFPVYLHLAQIFSVLQGPTDLTD</sequence>
<proteinExistence type="predicted"/>
<evidence type="ECO:0000313" key="2">
    <source>
        <dbReference type="Proteomes" id="UP000249789"/>
    </source>
</evidence>
<dbReference type="RefSeq" id="XP_040803222.1">
    <property type="nucleotide sequence ID" value="XM_040950509.1"/>
</dbReference>
<name>A0A8G1RV13_9EURO</name>